<keyword evidence="3" id="KW-1185">Reference proteome</keyword>
<evidence type="ECO:0000256" key="1">
    <source>
        <dbReference type="SAM" id="MobiDB-lite"/>
    </source>
</evidence>
<feature type="region of interest" description="Disordered" evidence="1">
    <location>
        <begin position="35"/>
        <end position="83"/>
    </location>
</feature>
<sequence length="83" mass="9141">ICSSVYVFSDEEMPSEDNDVFLVVHPEVEVDFENDESVIAPDIPKDDEGGEEVKRGEAAEGKEPELKVLDSSESVITPDSELK</sequence>
<name>A0A7T8H2H3_CALRO</name>
<reference evidence="3" key="1">
    <citation type="submission" date="2021-01" db="EMBL/GenBank/DDBJ databases">
        <title>Caligus Genome Assembly.</title>
        <authorList>
            <person name="Gallardo-Escarate C."/>
        </authorList>
    </citation>
    <scope>NUCLEOTIDE SEQUENCE [LARGE SCALE GENOMIC DNA]</scope>
</reference>
<evidence type="ECO:0000313" key="3">
    <source>
        <dbReference type="Proteomes" id="UP000595437"/>
    </source>
</evidence>
<evidence type="ECO:0000313" key="2">
    <source>
        <dbReference type="EMBL" id="QQP42214.1"/>
    </source>
</evidence>
<protein>
    <submittedName>
        <fullName evidence="2">Uncharacterized protein</fullName>
    </submittedName>
</protein>
<accession>A0A7T8H2H3</accession>
<feature type="compositionally biased region" description="Basic and acidic residues" evidence="1">
    <location>
        <begin position="43"/>
        <end position="70"/>
    </location>
</feature>
<proteinExistence type="predicted"/>
<feature type="non-terminal residue" evidence="2">
    <location>
        <position position="83"/>
    </location>
</feature>
<dbReference type="Proteomes" id="UP000595437">
    <property type="component" value="Chromosome 11"/>
</dbReference>
<organism evidence="2 3">
    <name type="scientific">Caligus rogercresseyi</name>
    <name type="common">Sea louse</name>
    <dbReference type="NCBI Taxonomy" id="217165"/>
    <lineage>
        <taxon>Eukaryota</taxon>
        <taxon>Metazoa</taxon>
        <taxon>Ecdysozoa</taxon>
        <taxon>Arthropoda</taxon>
        <taxon>Crustacea</taxon>
        <taxon>Multicrustacea</taxon>
        <taxon>Hexanauplia</taxon>
        <taxon>Copepoda</taxon>
        <taxon>Siphonostomatoida</taxon>
        <taxon>Caligidae</taxon>
        <taxon>Caligus</taxon>
    </lineage>
</organism>
<gene>
    <name evidence="2" type="ORF">FKW44_016810</name>
</gene>
<feature type="non-terminal residue" evidence="2">
    <location>
        <position position="1"/>
    </location>
</feature>
<dbReference type="AlphaFoldDB" id="A0A7T8H2H3"/>
<dbReference type="EMBL" id="CP045900">
    <property type="protein sequence ID" value="QQP42214.1"/>
    <property type="molecule type" value="Genomic_DNA"/>
</dbReference>